<feature type="domain" description="RNA polymerase sigma-70" evidence="5">
    <location>
        <begin position="384"/>
        <end position="410"/>
    </location>
</feature>
<dbReference type="PANTHER" id="PTHR30603">
    <property type="entry name" value="RNA POLYMERASE SIGMA FACTOR RPO"/>
    <property type="match status" value="1"/>
</dbReference>
<dbReference type="Gene3D" id="1.10.10.10">
    <property type="entry name" value="Winged helix-like DNA-binding domain superfamily/Winged helix DNA-binding domain"/>
    <property type="match status" value="2"/>
</dbReference>
<dbReference type="Proteomes" id="UP000196151">
    <property type="component" value="Chromosome"/>
</dbReference>
<dbReference type="InterPro" id="IPR036388">
    <property type="entry name" value="WH-like_DNA-bd_sf"/>
</dbReference>
<proteinExistence type="predicted"/>
<dbReference type="GO" id="GO:0003677">
    <property type="term" value="F:DNA binding"/>
    <property type="evidence" value="ECO:0007669"/>
    <property type="project" value="UniProtKB-KW"/>
</dbReference>
<dbReference type="NCBIfam" id="TIGR02937">
    <property type="entry name" value="sigma70-ECF"/>
    <property type="match status" value="1"/>
</dbReference>
<dbReference type="InterPro" id="IPR014284">
    <property type="entry name" value="RNA_pol_sigma-70_dom"/>
</dbReference>
<evidence type="ECO:0000259" key="5">
    <source>
        <dbReference type="PROSITE" id="PS00716"/>
    </source>
</evidence>
<evidence type="ECO:0000256" key="2">
    <source>
        <dbReference type="ARBA" id="ARBA00023082"/>
    </source>
</evidence>
<sequence>MNNNLYLIIEYINDNLLFGSKVRIEEIESLFKKYSIANEEKKIVYKELESLNIEVIETRSSFKEKIDILFSTIGEKKEFRESELLDWFVTERINLDMQKLVRKVINSEGFSLINDIPKKIGVENLGFLNDLDFTNLDSVLDDESFNAEVENFKAVIDKSHNLDYLIELHSNSVNAGKKTEALDNLVKANRQLVWKIAAKYSRFATVSFDLNDMYQVGMQGLMKAAEKFDASMEYQFSTYATWWIRQGITRGISNYSTTIRIPVHMRDKIVKISKIENDFWNHEGRVVSLEELAKILEVSTKEVQDMKFYKEIGKLTSLDTPIGSEKDSYLGDFIRDDKNQSPEEYMMEKALKDELSEIMDSNLKKREARILKFRFGLVDGKQHTLEEIGQVEKVTRERIRQIESKALRKLKKQQILERLRNFYYDGE</sequence>
<dbReference type="InterPro" id="IPR007624">
    <property type="entry name" value="RNA_pol_sigma70_r3"/>
</dbReference>
<dbReference type="EMBL" id="CP147246">
    <property type="protein sequence ID" value="WYJ94236.1"/>
    <property type="molecule type" value="Genomic_DNA"/>
</dbReference>
<dbReference type="CDD" id="cd06171">
    <property type="entry name" value="Sigma70_r4"/>
    <property type="match status" value="1"/>
</dbReference>
<dbReference type="InterPro" id="IPR013325">
    <property type="entry name" value="RNA_pol_sigma_r2"/>
</dbReference>
<dbReference type="InterPro" id="IPR000943">
    <property type="entry name" value="RNA_pol_sigma70"/>
</dbReference>
<dbReference type="Pfam" id="PF04539">
    <property type="entry name" value="Sigma70_r3"/>
    <property type="match status" value="1"/>
</dbReference>
<evidence type="ECO:0000313" key="6">
    <source>
        <dbReference type="EMBL" id="WYJ94236.1"/>
    </source>
</evidence>
<keyword evidence="2" id="KW-0731">Sigma factor</keyword>
<dbReference type="Pfam" id="PF04545">
    <property type="entry name" value="Sigma70_r4"/>
    <property type="match status" value="1"/>
</dbReference>
<evidence type="ECO:0000256" key="4">
    <source>
        <dbReference type="ARBA" id="ARBA00023163"/>
    </source>
</evidence>
<accession>A0AAQ3W3H0</accession>
<keyword evidence="3" id="KW-0238">DNA-binding</keyword>
<dbReference type="GO" id="GO:0016987">
    <property type="term" value="F:sigma factor activity"/>
    <property type="evidence" value="ECO:0007669"/>
    <property type="project" value="UniProtKB-KW"/>
</dbReference>
<dbReference type="SUPFAM" id="SSF88659">
    <property type="entry name" value="Sigma3 and sigma4 domains of RNA polymerase sigma factors"/>
    <property type="match status" value="2"/>
</dbReference>
<dbReference type="Pfam" id="PF04542">
    <property type="entry name" value="Sigma70_r2"/>
    <property type="match status" value="1"/>
</dbReference>
<evidence type="ECO:0000313" key="7">
    <source>
        <dbReference type="Proteomes" id="UP000196151"/>
    </source>
</evidence>
<organism evidence="6 7">
    <name type="scientific">Candidatus Enterococcus dunnyi</name>
    <dbReference type="NCBI Taxonomy" id="1834192"/>
    <lineage>
        <taxon>Bacteria</taxon>
        <taxon>Bacillati</taxon>
        <taxon>Bacillota</taxon>
        <taxon>Bacilli</taxon>
        <taxon>Lactobacillales</taxon>
        <taxon>Enterococcaceae</taxon>
        <taxon>Enterococcus</taxon>
    </lineage>
</organism>
<gene>
    <name evidence="6" type="ORF">A5889_001738</name>
</gene>
<keyword evidence="1" id="KW-0805">Transcription regulation</keyword>
<dbReference type="Gene3D" id="1.10.601.10">
    <property type="entry name" value="RNA Polymerase Primary Sigma Factor"/>
    <property type="match status" value="1"/>
</dbReference>
<keyword evidence="7" id="KW-1185">Reference proteome</keyword>
<dbReference type="InterPro" id="IPR050239">
    <property type="entry name" value="Sigma-70_RNA_pol_init_factors"/>
</dbReference>
<dbReference type="RefSeq" id="WP_207114649.1">
    <property type="nucleotide sequence ID" value="NZ_CP147246.1"/>
</dbReference>
<evidence type="ECO:0000256" key="3">
    <source>
        <dbReference type="ARBA" id="ARBA00023125"/>
    </source>
</evidence>
<dbReference type="PANTHER" id="PTHR30603:SF17">
    <property type="entry name" value="RNA POLYMERASE SIGMA-G FACTOR"/>
    <property type="match status" value="1"/>
</dbReference>
<dbReference type="PROSITE" id="PS00716">
    <property type="entry name" value="SIGMA70_2"/>
    <property type="match status" value="1"/>
</dbReference>
<reference evidence="6" key="2">
    <citation type="submission" date="2024-03" db="EMBL/GenBank/DDBJ databases">
        <title>The Genome Sequence of Enterococcus sp. DIV0238c.</title>
        <authorList>
            <consortium name="The Broad Institute Genomics Platform"/>
            <consortium name="The Broad Institute Microbial Omics Core"/>
            <consortium name="The Broad Institute Genomic Center for Infectious Diseases"/>
            <person name="Earl A."/>
            <person name="Manson A."/>
            <person name="Gilmore M."/>
            <person name="Schwartman J."/>
            <person name="Shea T."/>
            <person name="Abouelleil A."/>
            <person name="Cao P."/>
            <person name="Chapman S."/>
            <person name="Cusick C."/>
            <person name="Young S."/>
            <person name="Neafsey D."/>
            <person name="Nusbaum C."/>
            <person name="Birren B."/>
        </authorList>
    </citation>
    <scope>NUCLEOTIDE SEQUENCE</scope>
    <source>
        <strain evidence="6">9D6_DIV0238</strain>
    </source>
</reference>
<dbReference type="SUPFAM" id="SSF88946">
    <property type="entry name" value="Sigma2 domain of RNA polymerase sigma factors"/>
    <property type="match status" value="1"/>
</dbReference>
<name>A0AAQ3W3H0_9ENTE</name>
<evidence type="ECO:0000256" key="1">
    <source>
        <dbReference type="ARBA" id="ARBA00023015"/>
    </source>
</evidence>
<dbReference type="GO" id="GO:0006352">
    <property type="term" value="P:DNA-templated transcription initiation"/>
    <property type="evidence" value="ECO:0007669"/>
    <property type="project" value="InterPro"/>
</dbReference>
<dbReference type="PRINTS" id="PR00046">
    <property type="entry name" value="SIGMA70FCT"/>
</dbReference>
<dbReference type="InterPro" id="IPR007627">
    <property type="entry name" value="RNA_pol_sigma70_r2"/>
</dbReference>
<keyword evidence="4" id="KW-0804">Transcription</keyword>
<dbReference type="AlphaFoldDB" id="A0AAQ3W3H0"/>
<dbReference type="InterPro" id="IPR007630">
    <property type="entry name" value="RNA_pol_sigma70_r4"/>
</dbReference>
<reference evidence="6" key="1">
    <citation type="submission" date="2017-05" db="EMBL/GenBank/DDBJ databases">
        <authorList>
            <consortium name="The Broad Institute Genomics Platform"/>
            <consortium name="The Broad Institute Genomic Center for Infectious Diseases"/>
            <person name="Earl A."/>
            <person name="Manson A."/>
            <person name="Schwartman J."/>
            <person name="Gilmore M."/>
            <person name="Abouelleil A."/>
            <person name="Cao P."/>
            <person name="Chapman S."/>
            <person name="Cusick C."/>
            <person name="Shea T."/>
            <person name="Young S."/>
            <person name="Neafsey D."/>
            <person name="Nusbaum C."/>
            <person name="Birren B."/>
        </authorList>
    </citation>
    <scope>NUCLEOTIDE SEQUENCE</scope>
    <source>
        <strain evidence="6">9D6_DIV0238</strain>
    </source>
</reference>
<protein>
    <submittedName>
        <fullName evidence="6">RNA polymerase primary sigma factor</fullName>
    </submittedName>
</protein>
<dbReference type="InterPro" id="IPR013324">
    <property type="entry name" value="RNA_pol_sigma_r3/r4-like"/>
</dbReference>